<reference evidence="8" key="1">
    <citation type="submission" date="2024-02" db="UniProtKB">
        <authorList>
            <consortium name="WormBaseParasite"/>
        </authorList>
    </citation>
    <scope>IDENTIFICATION</scope>
</reference>
<dbReference type="GO" id="GO:0004674">
    <property type="term" value="F:protein serine/threonine kinase activity"/>
    <property type="evidence" value="ECO:0007669"/>
    <property type="project" value="UniProtKB-KW"/>
</dbReference>
<keyword evidence="3" id="KW-0547">Nucleotide-binding</keyword>
<evidence type="ECO:0000256" key="3">
    <source>
        <dbReference type="ARBA" id="ARBA00022741"/>
    </source>
</evidence>
<organism evidence="7 8">
    <name type="scientific">Mesorhabditis belari</name>
    <dbReference type="NCBI Taxonomy" id="2138241"/>
    <lineage>
        <taxon>Eukaryota</taxon>
        <taxon>Metazoa</taxon>
        <taxon>Ecdysozoa</taxon>
        <taxon>Nematoda</taxon>
        <taxon>Chromadorea</taxon>
        <taxon>Rhabditida</taxon>
        <taxon>Rhabditina</taxon>
        <taxon>Rhabditomorpha</taxon>
        <taxon>Rhabditoidea</taxon>
        <taxon>Rhabditidae</taxon>
        <taxon>Mesorhabditinae</taxon>
        <taxon>Mesorhabditis</taxon>
    </lineage>
</organism>
<dbReference type="InterPro" id="IPR000719">
    <property type="entry name" value="Prot_kinase_dom"/>
</dbReference>
<keyword evidence="1" id="KW-0723">Serine/threonine-protein kinase</keyword>
<dbReference type="Gene3D" id="3.30.200.20">
    <property type="entry name" value="Phosphorylase Kinase, domain 1"/>
    <property type="match status" value="1"/>
</dbReference>
<evidence type="ECO:0000256" key="2">
    <source>
        <dbReference type="ARBA" id="ARBA00022679"/>
    </source>
</evidence>
<dbReference type="GO" id="GO:0005524">
    <property type="term" value="F:ATP binding"/>
    <property type="evidence" value="ECO:0007669"/>
    <property type="project" value="UniProtKB-KW"/>
</dbReference>
<accession>A0AAF3FAD4</accession>
<dbReference type="AlphaFoldDB" id="A0AAF3FAD4"/>
<evidence type="ECO:0000259" key="6">
    <source>
        <dbReference type="PROSITE" id="PS50011"/>
    </source>
</evidence>
<evidence type="ECO:0000313" key="7">
    <source>
        <dbReference type="Proteomes" id="UP000887575"/>
    </source>
</evidence>
<evidence type="ECO:0000256" key="5">
    <source>
        <dbReference type="ARBA" id="ARBA00022840"/>
    </source>
</evidence>
<proteinExistence type="predicted"/>
<keyword evidence="7" id="KW-1185">Reference proteome</keyword>
<dbReference type="WBParaSite" id="MBELARI_LOCUS3886">
    <property type="protein sequence ID" value="MBELARI_LOCUS3886"/>
    <property type="gene ID" value="MBELARI_LOCUS3886"/>
</dbReference>
<evidence type="ECO:0000256" key="1">
    <source>
        <dbReference type="ARBA" id="ARBA00022527"/>
    </source>
</evidence>
<dbReference type="InterPro" id="IPR011009">
    <property type="entry name" value="Kinase-like_dom_sf"/>
</dbReference>
<dbReference type="Proteomes" id="UP000887575">
    <property type="component" value="Unassembled WGS sequence"/>
</dbReference>
<dbReference type="PROSITE" id="PS50011">
    <property type="entry name" value="PROTEIN_KINASE_DOM"/>
    <property type="match status" value="1"/>
</dbReference>
<evidence type="ECO:0000256" key="4">
    <source>
        <dbReference type="ARBA" id="ARBA00022777"/>
    </source>
</evidence>
<keyword evidence="4" id="KW-0418">Kinase</keyword>
<keyword evidence="2" id="KW-0808">Transferase</keyword>
<keyword evidence="5" id="KW-0067">ATP-binding</keyword>
<dbReference type="PANTHER" id="PTHR24351">
    <property type="entry name" value="RIBOSOMAL PROTEIN S6 KINASE"/>
    <property type="match status" value="1"/>
</dbReference>
<protein>
    <recommendedName>
        <fullName evidence="6">Protein kinase domain-containing protein</fullName>
    </recommendedName>
</protein>
<dbReference type="SUPFAM" id="SSF56112">
    <property type="entry name" value="Protein kinase-like (PK-like)"/>
    <property type="match status" value="1"/>
</dbReference>
<feature type="domain" description="Protein kinase" evidence="6">
    <location>
        <begin position="1"/>
        <end position="197"/>
    </location>
</feature>
<evidence type="ECO:0000313" key="8">
    <source>
        <dbReference type="WBParaSite" id="MBELARI_LOCUS3886"/>
    </source>
</evidence>
<dbReference type="InterPro" id="IPR001245">
    <property type="entry name" value="Ser-Thr/Tyr_kinase_cat_dom"/>
</dbReference>
<dbReference type="Pfam" id="PF07714">
    <property type="entry name" value="PK_Tyr_Ser-Thr"/>
    <property type="match status" value="1"/>
</dbReference>
<dbReference type="Gene3D" id="1.10.510.10">
    <property type="entry name" value="Transferase(Phosphotransferase) domain 1"/>
    <property type="match status" value="1"/>
</dbReference>
<name>A0AAF3FAD4_9BILA</name>
<sequence length="197" mass="23322">MGGSGQKALHQFTRSETGDFVTQFVREKSQEAGLQGLKEKQKQIRNANPYFTRDFLQCFKWRFSVFRTPCWTWTWTCWLNSIGACITRFSSAFLVVVVASYSFRLWHDVVVQVVWESSMTDSRLFFVIDYVPGGDLEYLVRWRRKIPEDWACFCAAEVSVALYFLHTRGIIHRSFPSRYTLRRFSKMHSLRFQPNRL</sequence>